<dbReference type="GO" id="GO:0004623">
    <property type="term" value="F:phospholipase A2 activity"/>
    <property type="evidence" value="ECO:0007669"/>
    <property type="project" value="UniProtKB-EC"/>
</dbReference>
<dbReference type="PANTHER" id="PTHR40457">
    <property type="entry name" value="PHOSPHOLIPASE A1"/>
    <property type="match status" value="1"/>
</dbReference>
<evidence type="ECO:0000256" key="10">
    <source>
        <dbReference type="ARBA" id="ARBA00022723"/>
    </source>
</evidence>
<keyword evidence="9" id="KW-0812">Transmembrane</keyword>
<dbReference type="AlphaFoldDB" id="A0A928V321"/>
<evidence type="ECO:0000256" key="6">
    <source>
        <dbReference type="ARBA" id="ARBA00013278"/>
    </source>
</evidence>
<keyword evidence="16" id="KW-0472">Membrane</keyword>
<dbReference type="RefSeq" id="WP_193908327.1">
    <property type="nucleotide sequence ID" value="NZ_PRDL01000001.1"/>
</dbReference>
<proteinExistence type="inferred from homology"/>
<feature type="chain" id="PRO_5038158285" description="Phospholipase A1" evidence="20">
    <location>
        <begin position="21"/>
        <end position="363"/>
    </location>
</feature>
<comment type="catalytic activity">
    <reaction evidence="1 20">
        <text>a 1,2-diacyl-sn-glycero-3-phosphocholine + H2O = a 2-acyl-sn-glycero-3-phosphocholine + a fatty acid + H(+)</text>
        <dbReference type="Rhea" id="RHEA:18689"/>
        <dbReference type="ChEBI" id="CHEBI:15377"/>
        <dbReference type="ChEBI" id="CHEBI:15378"/>
        <dbReference type="ChEBI" id="CHEBI:28868"/>
        <dbReference type="ChEBI" id="CHEBI:57643"/>
        <dbReference type="ChEBI" id="CHEBI:57875"/>
        <dbReference type="EC" id="3.1.1.32"/>
    </reaction>
</comment>
<comment type="similarity">
    <text evidence="3 20">Belongs to the phospholipase A1 family.</text>
</comment>
<comment type="catalytic activity">
    <reaction evidence="2 20">
        <text>a 1,2-diacyl-sn-glycero-3-phosphocholine + H2O = a 1-acyl-sn-glycero-3-phosphocholine + a fatty acid + H(+)</text>
        <dbReference type="Rhea" id="RHEA:15801"/>
        <dbReference type="ChEBI" id="CHEBI:15377"/>
        <dbReference type="ChEBI" id="CHEBI:15378"/>
        <dbReference type="ChEBI" id="CHEBI:28868"/>
        <dbReference type="ChEBI" id="CHEBI:57643"/>
        <dbReference type="ChEBI" id="CHEBI:58168"/>
        <dbReference type="EC" id="3.1.1.4"/>
    </reaction>
</comment>
<dbReference type="InterPro" id="IPR036541">
    <property type="entry name" value="PLipase_A1_sf"/>
</dbReference>
<evidence type="ECO:0000256" key="5">
    <source>
        <dbReference type="ARBA" id="ARBA00013179"/>
    </source>
</evidence>
<dbReference type="Proteomes" id="UP000652567">
    <property type="component" value="Unassembled WGS sequence"/>
</dbReference>
<keyword evidence="13 19" id="KW-0106">Calcium</keyword>
<keyword evidence="10 19" id="KW-0479">Metal-binding</keyword>
<feature type="binding site" description="in dimeric form" evidence="19">
    <location>
        <position position="274"/>
    </location>
    <ligand>
        <name>Ca(2+)</name>
        <dbReference type="ChEBI" id="CHEBI:29108"/>
        <label>1</label>
    </ligand>
</feature>
<reference evidence="21" key="1">
    <citation type="submission" date="2018-07" db="EMBL/GenBank/DDBJ databases">
        <title>Genome assembly of strain Ka43.</title>
        <authorList>
            <person name="Kukolya J."/>
            <person name="Nagy I."/>
            <person name="Horvath B."/>
            <person name="Toth A."/>
        </authorList>
    </citation>
    <scope>NUCLEOTIDE SEQUENCE</scope>
    <source>
        <strain evidence="21">KB43</strain>
    </source>
</reference>
<gene>
    <name evidence="21" type="ORF">C4F51_06805</name>
</gene>
<dbReference type="GO" id="GO:0008970">
    <property type="term" value="F:phospholipase A1 activity"/>
    <property type="evidence" value="ECO:0007669"/>
    <property type="project" value="UniProtKB-EC"/>
</dbReference>
<comment type="subunit">
    <text evidence="4 20">Homodimer; dimerization is reversible, and the dimeric form is the active one.</text>
</comment>
<evidence type="ECO:0000256" key="15">
    <source>
        <dbReference type="ARBA" id="ARBA00023098"/>
    </source>
</evidence>
<accession>A0A928V321</accession>
<feature type="binding site" description="in dimeric form" evidence="19">
    <location>
        <position position="232"/>
    </location>
    <ligand>
        <name>Ca(2+)</name>
        <dbReference type="ChEBI" id="CHEBI:29108"/>
        <label>1</label>
    </ligand>
</feature>
<dbReference type="Pfam" id="PF02253">
    <property type="entry name" value="PLA1"/>
    <property type="match status" value="1"/>
</dbReference>
<evidence type="ECO:0000256" key="20">
    <source>
        <dbReference type="RuleBase" id="RU366027"/>
    </source>
</evidence>
<dbReference type="PANTHER" id="PTHR40457:SF1">
    <property type="entry name" value="PHOSPHOLIPASE A1"/>
    <property type="match status" value="1"/>
</dbReference>
<evidence type="ECO:0000256" key="8">
    <source>
        <dbReference type="ARBA" id="ARBA00022452"/>
    </source>
</evidence>
<evidence type="ECO:0000256" key="16">
    <source>
        <dbReference type="ARBA" id="ARBA00023136"/>
    </source>
</evidence>
<dbReference type="GO" id="GO:0005509">
    <property type="term" value="F:calcium ion binding"/>
    <property type="evidence" value="ECO:0007669"/>
    <property type="project" value="TreeGrafter"/>
</dbReference>
<keyword evidence="22" id="KW-1185">Reference proteome</keyword>
<evidence type="ECO:0000256" key="1">
    <source>
        <dbReference type="ARBA" id="ARBA00000111"/>
    </source>
</evidence>
<comment type="caution">
    <text evidence="21">The sequence shown here is derived from an EMBL/GenBank/DDBJ whole genome shotgun (WGS) entry which is preliminary data.</text>
</comment>
<dbReference type="EC" id="3.1.1.4" evidence="6 20"/>
<evidence type="ECO:0000256" key="12">
    <source>
        <dbReference type="ARBA" id="ARBA00022801"/>
    </source>
</evidence>
<evidence type="ECO:0000256" key="9">
    <source>
        <dbReference type="ARBA" id="ARBA00022692"/>
    </source>
</evidence>
<keyword evidence="17 20" id="KW-0998">Cell outer membrane</keyword>
<protein>
    <recommendedName>
        <fullName evidence="7 20">Phospholipase A1</fullName>
        <ecNumber evidence="5 20">3.1.1.32</ecNumber>
        <ecNumber evidence="6 20">3.1.1.4</ecNumber>
    </recommendedName>
    <alternativeName>
        <fullName evidence="20">Phosphatidylcholine 1-acylhydrolase</fullName>
    </alternativeName>
</protein>
<comment type="subcellular location">
    <subcellularLocation>
        <location evidence="20">Cell outer membrane</location>
        <topology evidence="20">Multi-pass membrane protein</topology>
    </subcellularLocation>
    <text evidence="20">One of the very few enzymes located there.</text>
</comment>
<keyword evidence="14 20" id="KW-0442">Lipid degradation</keyword>
<comment type="function">
    <text evidence="20">Hydrolysis of phosphatidylcholine with phospholipase A2 (EC 3.1.1.4) and phospholipase A1 (EC 3.1.1.32) activities.</text>
</comment>
<evidence type="ECO:0000256" key="19">
    <source>
        <dbReference type="PIRSR" id="PIRSR603187-2"/>
    </source>
</evidence>
<keyword evidence="12 20" id="KW-0378">Hydrolase</keyword>
<evidence type="ECO:0000313" key="22">
    <source>
        <dbReference type="Proteomes" id="UP000652567"/>
    </source>
</evidence>
<keyword evidence="8" id="KW-1134">Transmembrane beta strand</keyword>
<evidence type="ECO:0000313" key="21">
    <source>
        <dbReference type="EMBL" id="MBE8716898.1"/>
    </source>
</evidence>
<evidence type="ECO:0000256" key="4">
    <source>
        <dbReference type="ARBA" id="ARBA00011702"/>
    </source>
</evidence>
<feature type="signal peptide" evidence="20">
    <location>
        <begin position="1"/>
        <end position="20"/>
    </location>
</feature>
<organism evidence="21 22">
    <name type="scientific">Cellvibrio polysaccharolyticus</name>
    <dbReference type="NCBI Taxonomy" id="2082724"/>
    <lineage>
        <taxon>Bacteria</taxon>
        <taxon>Pseudomonadati</taxon>
        <taxon>Pseudomonadota</taxon>
        <taxon>Gammaproteobacteria</taxon>
        <taxon>Cellvibrionales</taxon>
        <taxon>Cellvibrionaceae</taxon>
        <taxon>Cellvibrio</taxon>
    </lineage>
</organism>
<dbReference type="EC" id="3.1.1.32" evidence="5 20"/>
<keyword evidence="15 20" id="KW-0443">Lipid metabolism</keyword>
<dbReference type="GO" id="GO:0009279">
    <property type="term" value="C:cell outer membrane"/>
    <property type="evidence" value="ECO:0007669"/>
    <property type="project" value="UniProtKB-SubCell"/>
</dbReference>
<feature type="active site" description="Proton acceptor" evidence="18">
    <location>
        <position position="222"/>
    </location>
</feature>
<evidence type="ECO:0000256" key="7">
    <source>
        <dbReference type="ARBA" id="ARBA00021726"/>
    </source>
</evidence>
<comment type="cofactor">
    <cofactor evidence="20">
        <name>Ca(2+)</name>
        <dbReference type="ChEBI" id="CHEBI:29108"/>
    </cofactor>
    <text evidence="20">Binds 1 Ca(2+) ion per monomer. In the dimeric form the Ca(2+) is bound by different amino acids with binding of each Ca(2+) shared with ligands coming from each monomer. The Ca(2+) ion may have a role in catalysis.</text>
</comment>
<evidence type="ECO:0000256" key="14">
    <source>
        <dbReference type="ARBA" id="ARBA00022963"/>
    </source>
</evidence>
<keyword evidence="11 20" id="KW-0732">Signal</keyword>
<dbReference type="SUPFAM" id="SSF56931">
    <property type="entry name" value="Outer membrane phospholipase A (OMPLA)"/>
    <property type="match status" value="1"/>
</dbReference>
<dbReference type="Gene3D" id="2.40.230.10">
    <property type="entry name" value="Phospholipase A1"/>
    <property type="match status" value="1"/>
</dbReference>
<dbReference type="CDD" id="cd00541">
    <property type="entry name" value="OMPLA"/>
    <property type="match status" value="1"/>
</dbReference>
<dbReference type="PROSITE" id="PS51257">
    <property type="entry name" value="PROKAR_LIPOPROTEIN"/>
    <property type="match status" value="1"/>
</dbReference>
<dbReference type="EMBL" id="PRDL01000001">
    <property type="protein sequence ID" value="MBE8716898.1"/>
    <property type="molecule type" value="Genomic_DNA"/>
</dbReference>
<sequence length="363" mass="41110">MMKHSLAGAGLLLVASCIQAQTTPTEVTIPPEELDACLRSSIIGAADSMSVRELKEACSLLLEKKIAAQVTEEVVQPENAPYAINGGAENQATRERMTIEALNRSNRFMLTPHQRNYILPATYKSDPNSEPYAAAGDQLQDLKHTEAEFQFSIKILLREGIFGDNGHLYLGYTNHAFWQVYNGDISRPFRETNHEPELILSFTNDWEIFGFRNVLNEAVLNHQSNGQSGTLSRSWNRIMFNTVFEKDNLVFALTPWYRLPESKAKYPGDPKGDDNPDIEKFLGHFEFSTAYRHRSNIYSMMLRNNLRGENKGAVELGWSFPISSRSQTIRGYLKYFNGYGESLIDYNDHTQTIGLGVIFTDLF</sequence>
<dbReference type="PRINTS" id="PR01486">
    <property type="entry name" value="PHPHLIPASEA1"/>
</dbReference>
<dbReference type="GO" id="GO:0016042">
    <property type="term" value="P:lipid catabolic process"/>
    <property type="evidence" value="ECO:0007669"/>
    <property type="project" value="UniProtKB-KW"/>
</dbReference>
<evidence type="ECO:0000256" key="17">
    <source>
        <dbReference type="ARBA" id="ARBA00023237"/>
    </source>
</evidence>
<evidence type="ECO:0000256" key="11">
    <source>
        <dbReference type="ARBA" id="ARBA00022729"/>
    </source>
</evidence>
<feature type="active site" description="Nucleophile" evidence="18">
    <location>
        <position position="224"/>
    </location>
</feature>
<name>A0A928V321_9GAMM</name>
<feature type="binding site" description="in dimeric form" evidence="19">
    <location>
        <position position="186"/>
    </location>
    <ligand>
        <name>Ca(2+)</name>
        <dbReference type="ChEBI" id="CHEBI:29108"/>
        <label>1</label>
    </ligand>
</feature>
<evidence type="ECO:0000256" key="13">
    <source>
        <dbReference type="ARBA" id="ARBA00022837"/>
    </source>
</evidence>
<evidence type="ECO:0000256" key="3">
    <source>
        <dbReference type="ARBA" id="ARBA00010525"/>
    </source>
</evidence>
<evidence type="ECO:0000256" key="18">
    <source>
        <dbReference type="PIRSR" id="PIRSR603187-1"/>
    </source>
</evidence>
<evidence type="ECO:0000256" key="2">
    <source>
        <dbReference type="ARBA" id="ARBA00001604"/>
    </source>
</evidence>
<dbReference type="InterPro" id="IPR003187">
    <property type="entry name" value="PLipase_A1"/>
</dbReference>